<reference evidence="1" key="1">
    <citation type="submission" date="2024-06" db="EMBL/GenBank/DDBJ databases">
        <authorList>
            <person name="Liu X."/>
            <person name="Lenzi L."/>
            <person name="Haldenby T S."/>
            <person name="Uol C."/>
        </authorList>
    </citation>
    <scope>NUCLEOTIDE SEQUENCE</scope>
</reference>
<proteinExistence type="predicted"/>
<gene>
    <name evidence="1" type="ORF">CDAUBV1_LOCUS3164</name>
</gene>
<protein>
    <submittedName>
        <fullName evidence="1">Uncharacterized protein</fullName>
    </submittedName>
</protein>
<evidence type="ECO:0000313" key="1">
    <source>
        <dbReference type="EMBL" id="CAL5130965.1"/>
    </source>
</evidence>
<accession>A0AAV2T3F9</accession>
<organism evidence="1 2">
    <name type="scientific">Calicophoron daubneyi</name>
    <name type="common">Rumen fluke</name>
    <name type="synonym">Paramphistomum daubneyi</name>
    <dbReference type="NCBI Taxonomy" id="300641"/>
    <lineage>
        <taxon>Eukaryota</taxon>
        <taxon>Metazoa</taxon>
        <taxon>Spiralia</taxon>
        <taxon>Lophotrochozoa</taxon>
        <taxon>Platyhelminthes</taxon>
        <taxon>Trematoda</taxon>
        <taxon>Digenea</taxon>
        <taxon>Plagiorchiida</taxon>
        <taxon>Pronocephalata</taxon>
        <taxon>Paramphistomoidea</taxon>
        <taxon>Paramphistomidae</taxon>
        <taxon>Calicophoron</taxon>
    </lineage>
</organism>
<dbReference type="AlphaFoldDB" id="A0AAV2T3F9"/>
<dbReference type="EMBL" id="CAXLJL010000079">
    <property type="protein sequence ID" value="CAL5130965.1"/>
    <property type="molecule type" value="Genomic_DNA"/>
</dbReference>
<sequence length="220" mass="24840">MRRVIVFYCYFVLALSVVVARRHLLKLKNDSRRAVICSHFGYYKGGYFSVSLEQLDGDIGHITFTLDKSGNAGVAAYLEAKPGNCFRGEPSNFLYFSFDELNSHIVIHNKDTQLHGLIFEAGARYLDDEEDNSDYPPANLADAIKLALESLYVPPVRSAEFALRLAKSNQYTSQFISIVSVVEMSAGVKIRRLLTLETDGCLRKRPTPVNFLYSQQFTYT</sequence>
<comment type="caution">
    <text evidence="1">The sequence shown here is derived from an EMBL/GenBank/DDBJ whole genome shotgun (WGS) entry which is preliminary data.</text>
</comment>
<evidence type="ECO:0000313" key="2">
    <source>
        <dbReference type="Proteomes" id="UP001497525"/>
    </source>
</evidence>
<name>A0AAV2T3F9_CALDB</name>
<dbReference type="Proteomes" id="UP001497525">
    <property type="component" value="Unassembled WGS sequence"/>
</dbReference>